<dbReference type="EMBL" id="MT776528">
    <property type="protein sequence ID" value="QNT35642.1"/>
    <property type="molecule type" value="Genomic_DNA"/>
</dbReference>
<evidence type="ECO:0000313" key="1">
    <source>
        <dbReference type="EMBL" id="QNT35642.1"/>
    </source>
</evidence>
<accession>A0A7H1KNX8</accession>
<name>A0A7H1KNX8_9EURY</name>
<dbReference type="AlphaFoldDB" id="A0A7H1KNX8"/>
<protein>
    <submittedName>
        <fullName evidence="1">Uncharacterized protein</fullName>
    </submittedName>
</protein>
<proteinExistence type="predicted"/>
<reference evidence="1" key="1">
    <citation type="submission" date="2020-07" db="EMBL/GenBank/DDBJ databases">
        <title>Unique genomic features of the anaerobic methanotrophic archaea.</title>
        <authorList>
            <person name="Chadwick G.L."/>
            <person name="Skennerton C.T."/>
            <person name="Laso-Perez R."/>
            <person name="Leu A.O."/>
            <person name="Speth D.R."/>
            <person name="Yu H."/>
            <person name="Morgan-Lang C."/>
            <person name="Hatzenpichler R."/>
            <person name="Goudeau D."/>
            <person name="Malmstrom R."/>
            <person name="Brazelton W.J."/>
            <person name="Woyke T."/>
            <person name="Hallam S.J."/>
            <person name="Tyson G.W."/>
            <person name="Wegener G."/>
            <person name="Boetius A."/>
            <person name="Orphan V."/>
        </authorList>
    </citation>
    <scope>NUCLEOTIDE SEQUENCE</scope>
</reference>
<organism evidence="1">
    <name type="scientific">uncultured Methanosarcinales archaeon</name>
    <dbReference type="NCBI Taxonomy" id="183757"/>
    <lineage>
        <taxon>Archaea</taxon>
        <taxon>Methanobacteriati</taxon>
        <taxon>Methanobacteriota</taxon>
        <taxon>Stenosarchaea group</taxon>
        <taxon>Methanomicrobia</taxon>
        <taxon>Methanosarcinales</taxon>
        <taxon>environmental samples</taxon>
    </lineage>
</organism>
<gene>
    <name evidence="1" type="ORF">GNCGGNMO_00004</name>
</gene>
<sequence>MKKNNEKEREYRSMREFEERFFPKSLEDRLLETETDPAKLGIALARESLRKIESQLS</sequence>